<dbReference type="InterPro" id="IPR001611">
    <property type="entry name" value="Leu-rich_rpt"/>
</dbReference>
<dbReference type="Pfam" id="PF13516">
    <property type="entry name" value="LRR_6"/>
    <property type="match status" value="1"/>
</dbReference>
<evidence type="ECO:0000256" key="3">
    <source>
        <dbReference type="ARBA" id="ARBA00022737"/>
    </source>
</evidence>
<dbReference type="InterPro" id="IPR000483">
    <property type="entry name" value="Cys-rich_flank_reg_C"/>
</dbReference>
<dbReference type="GO" id="GO:0071944">
    <property type="term" value="C:cell periphery"/>
    <property type="evidence" value="ECO:0007669"/>
    <property type="project" value="UniProtKB-ARBA"/>
</dbReference>
<dbReference type="SMART" id="SM00241">
    <property type="entry name" value="ZP"/>
    <property type="match status" value="1"/>
</dbReference>
<keyword evidence="2 4" id="KW-0732">Signal</keyword>
<dbReference type="PRINTS" id="PR00019">
    <property type="entry name" value="LEURICHRPT"/>
</dbReference>
<evidence type="ECO:0000313" key="6">
    <source>
        <dbReference type="EMBL" id="CAH1183023.1"/>
    </source>
</evidence>
<feature type="domain" description="ZP" evidence="5">
    <location>
        <begin position="1100"/>
        <end position="1346"/>
    </location>
</feature>
<evidence type="ECO:0000256" key="2">
    <source>
        <dbReference type="ARBA" id="ARBA00022729"/>
    </source>
</evidence>
<dbReference type="SMART" id="SM00364">
    <property type="entry name" value="LRR_BAC"/>
    <property type="match status" value="6"/>
</dbReference>
<proteinExistence type="predicted"/>
<dbReference type="EMBL" id="CAKJTU040000002">
    <property type="protein sequence ID" value="CAH1183023.1"/>
    <property type="molecule type" value="Genomic_DNA"/>
</dbReference>
<dbReference type="PROSITE" id="PS51450">
    <property type="entry name" value="LRR"/>
    <property type="match status" value="7"/>
</dbReference>
<keyword evidence="7" id="KW-1185">Reference proteome</keyword>
<dbReference type="Pfam" id="PF13855">
    <property type="entry name" value="LRR_8"/>
    <property type="match status" value="7"/>
</dbReference>
<dbReference type="Gene3D" id="3.80.10.10">
    <property type="entry name" value="Ribonuclease Inhibitor"/>
    <property type="match status" value="7"/>
</dbReference>
<reference evidence="6" key="1">
    <citation type="submission" date="2022-01" db="EMBL/GenBank/DDBJ databases">
        <authorList>
            <person name="King R."/>
        </authorList>
    </citation>
    <scope>NUCLEOTIDE SEQUENCE</scope>
</reference>
<accession>A0A9P0DUR6</accession>
<dbReference type="PROSITE" id="PS51034">
    <property type="entry name" value="ZP_2"/>
    <property type="match status" value="1"/>
</dbReference>
<dbReference type="PANTHER" id="PTHR45617:SF170">
    <property type="entry name" value="MIP14966P"/>
    <property type="match status" value="1"/>
</dbReference>
<comment type="caution">
    <text evidence="6">The sequence shown here is derived from an EMBL/GenBank/DDBJ whole genome shotgun (WGS) entry which is preliminary data.</text>
</comment>
<dbReference type="SMART" id="SM00369">
    <property type="entry name" value="LRR_TYP"/>
    <property type="match status" value="20"/>
</dbReference>
<evidence type="ECO:0000313" key="7">
    <source>
        <dbReference type="Proteomes" id="UP001152799"/>
    </source>
</evidence>
<keyword evidence="1" id="KW-0433">Leucine-rich repeat</keyword>
<dbReference type="SMART" id="SM00365">
    <property type="entry name" value="LRR_SD22"/>
    <property type="match status" value="10"/>
</dbReference>
<keyword evidence="3" id="KW-0677">Repeat</keyword>
<dbReference type="InterPro" id="IPR001507">
    <property type="entry name" value="ZP_dom"/>
</dbReference>
<evidence type="ECO:0000256" key="4">
    <source>
        <dbReference type="SAM" id="SignalP"/>
    </source>
</evidence>
<dbReference type="InterPro" id="IPR055355">
    <property type="entry name" value="ZP-C"/>
</dbReference>
<dbReference type="Pfam" id="PF00100">
    <property type="entry name" value="Zona_pellucida"/>
    <property type="match status" value="1"/>
</dbReference>
<dbReference type="InterPro" id="IPR003591">
    <property type="entry name" value="Leu-rich_rpt_typical-subtyp"/>
</dbReference>
<sequence length="1463" mass="166264">MSITRLVLLFVCQQALGGYVPPGPLYRCPEEPLLLHPCTCDQETDQGLWISCNNTNIASMSLALNNLATFEIPIENLLVNSCRMGRLYGSLLYKLKLRVLRIEQTPLETIDEFTFLGVNQTLNELHIINSSLKEFPSGAFKILGNLTTLNIDGHRIEELPKNAFFESDLNGKLLKLHLVNGLLSELPIEALQSLRKLRTLDLHGNALQNLRKSQFKGLRDVEVLDLSHNNIPKIDSSHLGDLTKLGWLNVSHNELQELTRGSFARNTVLKVLNMSHNRLKKLDSNSFRGMRFLRRLHLSDNAISDVGRGTFGALQRIGTIDLARNAIRKIDYQMFYQLNYIEVLDVSENSVTEIEKLAFKDIFLSAINLSRNNISKIDSGAFENCANITKLDLSFNQLRDLPKKAFDENTYATELQFSYNFFTSLDQIPLHNMTGLKILNVSHNRIESIPKKTFPKLYELHTIDLSYNNLTDIYNSVLQTLFSLRTLDLSHNSMQTLKPSTFGPLTTLLALDLSHNRLDNIAKSAFTRLQSTRELNLSHNKLNSLFILPISASNLDLSHNEFETLPAKLWPSMNSLLSLDLSFNRLGDSLDQGSFKNLLTLQRLNLSYNGMTRPPWAAISDLSTLQYLYVQVNLYKIKPAKKKSPRDLLSQFNSNGKTLEKRKFAFFGNNLTKLDRNAFGKMPVMFELDLSSNNIRNISARAFEGLLQLIRLKLDRNNLTTVPNGAFQGMVALTDLDISRNKLTKLDNKTNGPFEECLSLERLNLSHNKIAFVTRKMFPSNPWVPYKLQSIDLSYNSIPVLTYDLTFGTQKLEYLNISHNAVADIRKFVIGNLTRLKSLDLSHNALHDLTSDPEIFRLPENVSRLVLASNELQDLPWGLLKNASSLELLDLKENRLVNVSTEMIVKGTKIEYRGNPIHCDCFLRPLLRYLIGQLNVDPIYREIVCSSPPYLKGQRLHELSEEKLNCPSNINTTKILDNLDKEKFDVLPDLKFRALSFKKSVLKLKWRVMKPDDIADTSVFVRQVQNPANVVFQVTLPYYKRQLEIDIKEKLAMKELHDYQICILAKTSRSGFRKFYPEQCRDLDGSISAARAYLTSPEVRCTKNRMRIEIPLEPDTKRIYVQGLRDYPDPACRPHTDSTGRMAVLELDLDDVYRCAVTRVVNKQTGKKIYYQTLVVESATRETLHVKCSIAKEHLISRRQVFPAGFEEPIDLETTTSLIGMAPQPNITVGVRQSGKLVTGELNVSPGTPLQMEISLDPASTPIYGLLVTHMQVSDTKSQEETIIYNGCSADPYLFENFNTIDGDNLVAKFRAFKFPESTYVQFKGTVNVCLDRCKGVECSDGSVGYGRRKRAISSVPADPNKIFEITITSFIKVNYDDDAENFEEIIKNQTKMYNNKKLIVGNQMTDDVRIYRDDNGEHRLIKELKEEQKYTSIVAENASSPLQLYSPVCLVAALILMKNHFL</sequence>
<dbReference type="SUPFAM" id="SSF52058">
    <property type="entry name" value="L domain-like"/>
    <property type="match status" value="3"/>
</dbReference>
<organism evidence="6 7">
    <name type="scientific">Ceutorhynchus assimilis</name>
    <name type="common">cabbage seed weevil</name>
    <dbReference type="NCBI Taxonomy" id="467358"/>
    <lineage>
        <taxon>Eukaryota</taxon>
        <taxon>Metazoa</taxon>
        <taxon>Ecdysozoa</taxon>
        <taxon>Arthropoda</taxon>
        <taxon>Hexapoda</taxon>
        <taxon>Insecta</taxon>
        <taxon>Pterygota</taxon>
        <taxon>Neoptera</taxon>
        <taxon>Endopterygota</taxon>
        <taxon>Coleoptera</taxon>
        <taxon>Polyphaga</taxon>
        <taxon>Cucujiformia</taxon>
        <taxon>Curculionidae</taxon>
        <taxon>Ceutorhynchinae</taxon>
        <taxon>Ceutorhynchus</taxon>
    </lineage>
</organism>
<gene>
    <name evidence="6" type="ORF">CEUTPL_LOCUS14520</name>
</gene>
<dbReference type="SMART" id="SM00082">
    <property type="entry name" value="LRRCT"/>
    <property type="match status" value="1"/>
</dbReference>
<dbReference type="FunFam" id="3.80.10.10:FF:001164">
    <property type="entry name" value="GH01279p"/>
    <property type="match status" value="2"/>
</dbReference>
<dbReference type="Proteomes" id="UP001152799">
    <property type="component" value="Unassembled WGS sequence"/>
</dbReference>
<name>A0A9P0DUR6_9CUCU</name>
<feature type="chain" id="PRO_5040115186" description="ZP domain-containing protein" evidence="4">
    <location>
        <begin position="18"/>
        <end position="1463"/>
    </location>
</feature>
<dbReference type="OrthoDB" id="5789657at2759"/>
<protein>
    <recommendedName>
        <fullName evidence="5">ZP domain-containing protein</fullName>
    </recommendedName>
</protein>
<feature type="signal peptide" evidence="4">
    <location>
        <begin position="1"/>
        <end position="17"/>
    </location>
</feature>
<dbReference type="PANTHER" id="PTHR45617">
    <property type="entry name" value="LEUCINE RICH REPEAT FAMILY PROTEIN"/>
    <property type="match status" value="1"/>
</dbReference>
<evidence type="ECO:0000256" key="1">
    <source>
        <dbReference type="ARBA" id="ARBA00022614"/>
    </source>
</evidence>
<evidence type="ECO:0000259" key="5">
    <source>
        <dbReference type="PROSITE" id="PS51034"/>
    </source>
</evidence>
<dbReference type="InterPro" id="IPR032675">
    <property type="entry name" value="LRR_dom_sf"/>
</dbReference>